<dbReference type="GO" id="GO:0005694">
    <property type="term" value="C:chromosome"/>
    <property type="evidence" value="ECO:0007669"/>
    <property type="project" value="UniProtKB-ARBA"/>
</dbReference>
<dbReference type="GO" id="GO:0003677">
    <property type="term" value="F:DNA binding"/>
    <property type="evidence" value="ECO:0007669"/>
    <property type="project" value="UniProtKB-KW"/>
</dbReference>
<dbReference type="GO" id="GO:0010212">
    <property type="term" value="P:response to ionizing radiation"/>
    <property type="evidence" value="ECO:0007669"/>
    <property type="project" value="TreeGrafter"/>
</dbReference>
<evidence type="ECO:0000256" key="2">
    <source>
        <dbReference type="SAM" id="MobiDB-lite"/>
    </source>
</evidence>
<organism evidence="3 5">
    <name type="scientific">Trichuris suis</name>
    <name type="common">pig whipworm</name>
    <dbReference type="NCBI Taxonomy" id="68888"/>
    <lineage>
        <taxon>Eukaryota</taxon>
        <taxon>Metazoa</taxon>
        <taxon>Ecdysozoa</taxon>
        <taxon>Nematoda</taxon>
        <taxon>Enoplea</taxon>
        <taxon>Dorylaimia</taxon>
        <taxon>Trichinellida</taxon>
        <taxon>Trichuridae</taxon>
        <taxon>Trichuris</taxon>
    </lineage>
</organism>
<dbReference type="EMBL" id="KL363182">
    <property type="protein sequence ID" value="KFD59067.1"/>
    <property type="molecule type" value="Genomic_DNA"/>
</dbReference>
<proteinExistence type="predicted"/>
<dbReference type="PANTHER" id="PTHR13356">
    <property type="entry name" value="OB FOLD NUCLEIC ACID BINDING PROTEIN-RELATED"/>
    <property type="match status" value="1"/>
</dbReference>
<dbReference type="Proteomes" id="UP000030758">
    <property type="component" value="Unassembled WGS sequence"/>
</dbReference>
<dbReference type="InterPro" id="IPR051231">
    <property type="entry name" value="SOSS-B"/>
</dbReference>
<feature type="region of interest" description="Disordered" evidence="2">
    <location>
        <begin position="115"/>
        <end position="156"/>
    </location>
</feature>
<dbReference type="EMBL" id="KL367510">
    <property type="protein sequence ID" value="KFD67829.1"/>
    <property type="molecule type" value="Genomic_DNA"/>
</dbReference>
<evidence type="ECO:0008006" key="6">
    <source>
        <dbReference type="Google" id="ProtNLM"/>
    </source>
</evidence>
<dbReference type="InterPro" id="IPR012340">
    <property type="entry name" value="NA-bd_OB-fold"/>
</dbReference>
<feature type="compositionally biased region" description="Basic and acidic residues" evidence="2">
    <location>
        <begin position="135"/>
        <end position="145"/>
    </location>
</feature>
<dbReference type="Gene3D" id="2.40.50.140">
    <property type="entry name" value="Nucleic acid-binding proteins"/>
    <property type="match status" value="1"/>
</dbReference>
<dbReference type="PANTHER" id="PTHR13356:SF0">
    <property type="entry name" value="SOSS COMPLEX SUBUNIT B HOMOLOG"/>
    <property type="match status" value="1"/>
</dbReference>
<gene>
    <name evidence="3" type="ORF">M513_00230</name>
    <name evidence="4" type="ORF">M514_00230</name>
</gene>
<dbReference type="GO" id="GO:0000724">
    <property type="term" value="P:double-strand break repair via homologous recombination"/>
    <property type="evidence" value="ECO:0007669"/>
    <property type="project" value="TreeGrafter"/>
</dbReference>
<name>A0A085MPC1_9BILA</name>
<dbReference type="GO" id="GO:0044818">
    <property type="term" value="P:mitotic G2/M transition checkpoint"/>
    <property type="evidence" value="ECO:0007669"/>
    <property type="project" value="TreeGrafter"/>
</dbReference>
<keyword evidence="1" id="KW-0238">DNA-binding</keyword>
<evidence type="ECO:0000313" key="5">
    <source>
        <dbReference type="Proteomes" id="UP000030764"/>
    </source>
</evidence>
<accession>A0A085MPC1</accession>
<dbReference type="Proteomes" id="UP000030764">
    <property type="component" value="Unassembled WGS sequence"/>
</dbReference>
<dbReference type="SUPFAM" id="SSF50249">
    <property type="entry name" value="Nucleic acid-binding proteins"/>
    <property type="match status" value="1"/>
</dbReference>
<evidence type="ECO:0000256" key="1">
    <source>
        <dbReference type="ARBA" id="ARBA00023125"/>
    </source>
</evidence>
<evidence type="ECO:0000313" key="4">
    <source>
        <dbReference type="EMBL" id="KFD67829.1"/>
    </source>
</evidence>
<keyword evidence="5" id="KW-1185">Reference proteome</keyword>
<sequence length="267" mass="29331">MNEPKCMCIRDLTANMRYINLQFIILEIGPPRRTRDGHDVRLIRIADQTGSVNLSAWDEIGSALSVGDICRLMNGYAGYHRGCLTVNCGKLGELRKIGEFCMLFSECPNMSLPNPAEAAKASTEGNPRRLPGHANYEENVDHSEPQSKQARLDPSNGMNTLASTSSMRNCNGGARLSSPMHNSQPFRLGVPRDPLAAMRNHAPQRFSTSYRGVAQVNNTNSAKLNRVQFANFPLRAPPPPIPANASAVVNARLPREWHKEAGTAARN</sequence>
<dbReference type="CDD" id="cd04491">
    <property type="entry name" value="SoSSB_OBF"/>
    <property type="match status" value="1"/>
</dbReference>
<dbReference type="FunFam" id="2.40.50.140:FF:000072">
    <property type="entry name" value="SOSS complex subunit B2"/>
    <property type="match status" value="1"/>
</dbReference>
<evidence type="ECO:0000313" key="3">
    <source>
        <dbReference type="EMBL" id="KFD59067.1"/>
    </source>
</evidence>
<dbReference type="AlphaFoldDB" id="A0A085MPC1"/>
<reference evidence="3 5" key="1">
    <citation type="journal article" date="2014" name="Nat. Genet.">
        <title>Genome and transcriptome of the porcine whipworm Trichuris suis.</title>
        <authorList>
            <person name="Jex A.R."/>
            <person name="Nejsum P."/>
            <person name="Schwarz E.M."/>
            <person name="Hu L."/>
            <person name="Young N.D."/>
            <person name="Hall R.S."/>
            <person name="Korhonen P.K."/>
            <person name="Liao S."/>
            <person name="Thamsborg S."/>
            <person name="Xia J."/>
            <person name="Xu P."/>
            <person name="Wang S."/>
            <person name="Scheerlinck J.P."/>
            <person name="Hofmann A."/>
            <person name="Sternberg P.W."/>
            <person name="Wang J."/>
            <person name="Gasser R.B."/>
        </authorList>
    </citation>
    <scope>NUCLEOTIDE SEQUENCE [LARGE SCALE GENOMIC DNA]</scope>
    <source>
        <strain evidence="4">DCEP-RM93F</strain>
        <strain evidence="3">DCEP-RM93M</strain>
    </source>
</reference>
<dbReference type="GO" id="GO:0070876">
    <property type="term" value="C:SOSS complex"/>
    <property type="evidence" value="ECO:0007669"/>
    <property type="project" value="TreeGrafter"/>
</dbReference>
<protein>
    <recommendedName>
        <fullName evidence="6">Nucleic acid-binding domain protein</fullName>
    </recommendedName>
</protein>